<name>A0AAU9K2K1_9CILI</name>
<dbReference type="Proteomes" id="UP001162131">
    <property type="component" value="Unassembled WGS sequence"/>
</dbReference>
<comment type="caution">
    <text evidence="1">The sequence shown here is derived from an EMBL/GenBank/DDBJ whole genome shotgun (WGS) entry which is preliminary data.</text>
</comment>
<gene>
    <name evidence="1" type="ORF">BSTOLATCC_MIC54016</name>
</gene>
<evidence type="ECO:0000313" key="2">
    <source>
        <dbReference type="Proteomes" id="UP001162131"/>
    </source>
</evidence>
<dbReference type="EMBL" id="CAJZBQ010000053">
    <property type="protein sequence ID" value="CAG9331962.1"/>
    <property type="molecule type" value="Genomic_DNA"/>
</dbReference>
<keyword evidence="2" id="KW-1185">Reference proteome</keyword>
<proteinExistence type="predicted"/>
<organism evidence="1 2">
    <name type="scientific">Blepharisma stoltei</name>
    <dbReference type="NCBI Taxonomy" id="1481888"/>
    <lineage>
        <taxon>Eukaryota</taxon>
        <taxon>Sar</taxon>
        <taxon>Alveolata</taxon>
        <taxon>Ciliophora</taxon>
        <taxon>Postciliodesmatophora</taxon>
        <taxon>Heterotrichea</taxon>
        <taxon>Heterotrichida</taxon>
        <taxon>Blepharismidae</taxon>
        <taxon>Blepharisma</taxon>
    </lineage>
</organism>
<sequence>MSRISHIFILYKICEKLTKSNAIFINLDLPSVLHLIIMHYSTRGTLIECMYSLETHAMLGGCCLCGTGEEPSKKCSWWFMQHILNLQD</sequence>
<reference evidence="1" key="1">
    <citation type="submission" date="2021-09" db="EMBL/GenBank/DDBJ databases">
        <authorList>
            <consortium name="AG Swart"/>
            <person name="Singh M."/>
            <person name="Singh A."/>
            <person name="Seah K."/>
            <person name="Emmerich C."/>
        </authorList>
    </citation>
    <scope>NUCLEOTIDE SEQUENCE</scope>
    <source>
        <strain evidence="1">ATCC30299</strain>
    </source>
</reference>
<protein>
    <submittedName>
        <fullName evidence="1">Uncharacterized protein</fullName>
    </submittedName>
</protein>
<evidence type="ECO:0000313" key="1">
    <source>
        <dbReference type="EMBL" id="CAG9331962.1"/>
    </source>
</evidence>
<dbReference type="AlphaFoldDB" id="A0AAU9K2K1"/>
<accession>A0AAU9K2K1</accession>